<feature type="modified residue" description="4-aspartylphosphate" evidence="2">
    <location>
        <position position="61"/>
    </location>
</feature>
<name>A0A9X3DCL5_9SPHI</name>
<dbReference type="InterPro" id="IPR011006">
    <property type="entry name" value="CheY-like_superfamily"/>
</dbReference>
<organism evidence="4 5">
    <name type="scientific">Pedobacter agri</name>
    <dbReference type="NCBI Taxonomy" id="454586"/>
    <lineage>
        <taxon>Bacteria</taxon>
        <taxon>Pseudomonadati</taxon>
        <taxon>Bacteroidota</taxon>
        <taxon>Sphingobacteriia</taxon>
        <taxon>Sphingobacteriales</taxon>
        <taxon>Sphingobacteriaceae</taxon>
        <taxon>Pedobacter</taxon>
    </lineage>
</organism>
<dbReference type="InterPro" id="IPR001789">
    <property type="entry name" value="Sig_transdc_resp-reg_receiver"/>
</dbReference>
<evidence type="ECO:0000259" key="3">
    <source>
        <dbReference type="PROSITE" id="PS50110"/>
    </source>
</evidence>
<protein>
    <submittedName>
        <fullName evidence="4">Response regulator</fullName>
    </submittedName>
</protein>
<dbReference type="Proteomes" id="UP001142592">
    <property type="component" value="Unassembled WGS sequence"/>
</dbReference>
<dbReference type="PROSITE" id="PS50110">
    <property type="entry name" value="RESPONSE_REGULATORY"/>
    <property type="match status" value="1"/>
</dbReference>
<dbReference type="PANTHER" id="PTHR48111:SF17">
    <property type="entry name" value="TRANSCRIPTIONAL REGULATORY PROTEIN YPDB"/>
    <property type="match status" value="1"/>
</dbReference>
<dbReference type="Pfam" id="PF00072">
    <property type="entry name" value="Response_reg"/>
    <property type="match status" value="1"/>
</dbReference>
<evidence type="ECO:0000313" key="4">
    <source>
        <dbReference type="EMBL" id="MCX3264847.1"/>
    </source>
</evidence>
<proteinExistence type="predicted"/>
<dbReference type="InterPro" id="IPR039420">
    <property type="entry name" value="WalR-like"/>
</dbReference>
<evidence type="ECO:0000313" key="5">
    <source>
        <dbReference type="Proteomes" id="UP001142592"/>
    </source>
</evidence>
<dbReference type="RefSeq" id="WP_010603141.1">
    <property type="nucleotide sequence ID" value="NZ_JAPJUH010000002.1"/>
</dbReference>
<gene>
    <name evidence="4" type="ORF">OQZ29_08835</name>
</gene>
<dbReference type="EMBL" id="JAPJUH010000002">
    <property type="protein sequence ID" value="MCX3264847.1"/>
    <property type="molecule type" value="Genomic_DNA"/>
</dbReference>
<feature type="domain" description="Response regulatory" evidence="3">
    <location>
        <begin position="9"/>
        <end position="121"/>
    </location>
</feature>
<reference evidence="4" key="1">
    <citation type="submission" date="2022-11" db="EMBL/GenBank/DDBJ databases">
        <authorList>
            <person name="Graham C."/>
            <person name="Newman J.D."/>
        </authorList>
    </citation>
    <scope>NUCLEOTIDE SEQUENCE</scope>
    <source>
        <strain evidence="4">DSM 19486</strain>
    </source>
</reference>
<accession>A0A9X3DCL5</accession>
<dbReference type="GO" id="GO:0000976">
    <property type="term" value="F:transcription cis-regulatory region binding"/>
    <property type="evidence" value="ECO:0007669"/>
    <property type="project" value="TreeGrafter"/>
</dbReference>
<dbReference type="AlphaFoldDB" id="A0A9X3DCL5"/>
<dbReference type="PANTHER" id="PTHR48111">
    <property type="entry name" value="REGULATOR OF RPOS"/>
    <property type="match status" value="1"/>
</dbReference>
<dbReference type="GO" id="GO:0000156">
    <property type="term" value="F:phosphorelay response regulator activity"/>
    <property type="evidence" value="ECO:0007669"/>
    <property type="project" value="TreeGrafter"/>
</dbReference>
<dbReference type="Gene3D" id="3.40.50.2300">
    <property type="match status" value="1"/>
</dbReference>
<keyword evidence="2" id="KW-0597">Phosphoprotein</keyword>
<evidence type="ECO:0000256" key="2">
    <source>
        <dbReference type="PROSITE-ProRule" id="PRU00169"/>
    </source>
</evidence>
<dbReference type="SUPFAM" id="SSF52172">
    <property type="entry name" value="CheY-like"/>
    <property type="match status" value="1"/>
</dbReference>
<comment type="caution">
    <text evidence="4">The sequence shown here is derived from an EMBL/GenBank/DDBJ whole genome shotgun (WGS) entry which is preliminary data.</text>
</comment>
<dbReference type="SMART" id="SM00448">
    <property type="entry name" value="REC"/>
    <property type="match status" value="1"/>
</dbReference>
<dbReference type="GO" id="GO:0032993">
    <property type="term" value="C:protein-DNA complex"/>
    <property type="evidence" value="ECO:0007669"/>
    <property type="project" value="TreeGrafter"/>
</dbReference>
<keyword evidence="1" id="KW-0238">DNA-binding</keyword>
<evidence type="ECO:0000256" key="1">
    <source>
        <dbReference type="ARBA" id="ARBA00023125"/>
    </source>
</evidence>
<dbReference type="GO" id="GO:0005829">
    <property type="term" value="C:cytosol"/>
    <property type="evidence" value="ECO:0007669"/>
    <property type="project" value="TreeGrafter"/>
</dbReference>
<dbReference type="GO" id="GO:0006355">
    <property type="term" value="P:regulation of DNA-templated transcription"/>
    <property type="evidence" value="ECO:0007669"/>
    <property type="project" value="TreeGrafter"/>
</dbReference>
<sequence>MRNLARKYRCVIIDDELSSVELLKDYLSQIPKLELYKSYLNPALALKELMDGKKLDFLLLDINMQISGLDIAYALRNKFKSIIFITGNPRNALAAFGVEADEFIVKPVDFKKFLAVINRQIVKNLGSPMAKEDLQQK</sequence>
<keyword evidence="5" id="KW-1185">Reference proteome</keyword>